<feature type="compositionally biased region" description="Polar residues" evidence="1">
    <location>
        <begin position="201"/>
        <end position="230"/>
    </location>
</feature>
<dbReference type="STRING" id="295108.HT99x_03117"/>
<reference evidence="3" key="3">
    <citation type="submission" date="2021-06" db="EMBL/GenBank/DDBJ databases">
        <title>Genomic Description and Analysis of Intracellular Bacteria, Candidatus Berkiella cookevillensis and Candidatus Berkiella aquae.</title>
        <authorList>
            <person name="Kidane D.T."/>
            <person name="Mehari Y.T."/>
            <person name="Rice F.C."/>
            <person name="Arivett B.A."/>
            <person name="Farone A.L."/>
            <person name="Berk S.G."/>
            <person name="Farone M.B."/>
        </authorList>
    </citation>
    <scope>NUCLEOTIDE SEQUENCE</scope>
    <source>
        <strain evidence="3">HT99</strain>
    </source>
</reference>
<evidence type="ECO:0000313" key="4">
    <source>
        <dbReference type="Proteomes" id="UP000051497"/>
    </source>
</evidence>
<evidence type="ECO:0000313" key="3">
    <source>
        <dbReference type="EMBL" id="MCS5710620.1"/>
    </source>
</evidence>
<organism evidence="2">
    <name type="scientific">Candidatus Berkiella aquae</name>
    <dbReference type="NCBI Taxonomy" id="295108"/>
    <lineage>
        <taxon>Bacteria</taxon>
        <taxon>Pseudomonadati</taxon>
        <taxon>Pseudomonadota</taxon>
        <taxon>Gammaproteobacteria</taxon>
        <taxon>Candidatus Berkiellales</taxon>
        <taxon>Candidatus Berkiellaceae</taxon>
        <taxon>Candidatus Berkiella</taxon>
    </lineage>
</organism>
<accession>A0A0Q9YB63</accession>
<dbReference type="Proteomes" id="UP000051497">
    <property type="component" value="Unassembled WGS sequence"/>
</dbReference>
<keyword evidence="4" id="KW-1185">Reference proteome</keyword>
<dbReference type="RefSeq" id="WP_075067700.1">
    <property type="nucleotide sequence ID" value="NZ_LKAJ02000001.1"/>
</dbReference>
<feature type="compositionally biased region" description="Polar residues" evidence="1">
    <location>
        <begin position="175"/>
        <end position="188"/>
    </location>
</feature>
<protein>
    <submittedName>
        <fullName evidence="2">Uncharacterized protein</fullName>
    </submittedName>
</protein>
<evidence type="ECO:0000313" key="2">
    <source>
        <dbReference type="EMBL" id="KRG17910.1"/>
    </source>
</evidence>
<reference evidence="3" key="2">
    <citation type="journal article" date="2016" name="Genome Announc.">
        <title>Draft Genome Sequences of Two Novel Amoeba-Resistant Intranuclear Bacteria, 'Candidatus Berkiella cookevillensis' and 'Candidatus Berkiella aquae'.</title>
        <authorList>
            <person name="Mehari Y.T."/>
            <person name="Arivett B.A."/>
            <person name="Farone A.L."/>
            <person name="Gunderson J.H."/>
            <person name="Farone M.B."/>
        </authorList>
    </citation>
    <scope>NUCLEOTIDE SEQUENCE</scope>
    <source>
        <strain evidence="3">HT99</strain>
    </source>
</reference>
<name>A0A0Q9YB63_9GAMM</name>
<comment type="caution">
    <text evidence="2">The sequence shown here is derived from an EMBL/GenBank/DDBJ whole genome shotgun (WGS) entry which is preliminary data.</text>
</comment>
<reference evidence="2" key="1">
    <citation type="submission" date="2015-09" db="EMBL/GenBank/DDBJ databases">
        <title>Draft Genome Sequences of Two Novel Amoeba-resistant Intranuclear Bacteria, Candidatus Berkiella cookevillensis and Candidatus Berkiella aquae.</title>
        <authorList>
            <person name="Mehari Y.T."/>
            <person name="Arivett B.A."/>
            <person name="Farone A.L."/>
            <person name="Gunderson J.H."/>
            <person name="Farone M.B."/>
        </authorList>
    </citation>
    <scope>NUCLEOTIDE SEQUENCE [LARGE SCALE GENOMIC DNA]</scope>
    <source>
        <strain evidence="2">HT99</strain>
    </source>
</reference>
<gene>
    <name evidence="3" type="ORF">HT99x_004200</name>
    <name evidence="2" type="ORF">HT99x_03117</name>
</gene>
<evidence type="ECO:0000256" key="1">
    <source>
        <dbReference type="SAM" id="MobiDB-lite"/>
    </source>
</evidence>
<dbReference type="EMBL" id="LKAJ02000001">
    <property type="protein sequence ID" value="MCS5710620.1"/>
    <property type="molecule type" value="Genomic_DNA"/>
</dbReference>
<proteinExistence type="predicted"/>
<sequence>MANLVIMVHSQFSETLLKGMFGKLPFNMVIVPYKEALLSVENHPTVFQQNIHARNLRESDIDYILIESNYGAPATETINQTLFNYILTNCPEAEIFAFSGTANSLVTALEHHARISAICKDATFLSDLSRFGLERVMTLPDLKRRIDPSNRRASAPPMMAPLENSQSIIIESPNMTRNRSASEPSEPTFTPYYHAYGESATPRSDYTSNTSTTSADYTPSTSSEVQKMRF</sequence>
<dbReference type="AlphaFoldDB" id="A0A0Q9YB63"/>
<dbReference type="EMBL" id="LKAJ01000023">
    <property type="protein sequence ID" value="KRG17910.1"/>
    <property type="molecule type" value="Genomic_DNA"/>
</dbReference>
<feature type="region of interest" description="Disordered" evidence="1">
    <location>
        <begin position="175"/>
        <end position="230"/>
    </location>
</feature>